<dbReference type="EMBL" id="QFOI01000019">
    <property type="protein sequence ID" value="PZP51858.1"/>
    <property type="molecule type" value="Genomic_DNA"/>
</dbReference>
<dbReference type="GO" id="GO:0009446">
    <property type="term" value="P:putrescine biosynthetic process"/>
    <property type="evidence" value="ECO:0007669"/>
    <property type="project" value="InterPro"/>
</dbReference>
<sequence length="329" mass="38356">MVQTDYDLVSSIIIPYPERFYNDYDLLTNFFEELITLIPNNIKIWAITNNQQSINKLNHKFSYKNIDFIGLRGWDEIWLRDCIGFIKDDTIVKPIYDPKYCQCEGDKEYYKKLNGLSNTIVKECIQKEIKSLNLVLDGGNFVCNDKYVFMTDKVYEDNKVYTKKEIDSTIFQSTNLEPIIIERNKFDVIGHMDAYLSFIDNNRAILASYPNFPFLKEDISFIEKLKQRLEQLGICIINMQDRPVDELANYGIDGKKADFSSARGNYLNYLRINNTIILPEYSLPTKKETQYYNTVNQEILEALGFEVLRINCDQLAKLGGVLHCVSFTL</sequence>
<dbReference type="AlphaFoldDB" id="A0A2W5F8X2"/>
<evidence type="ECO:0000313" key="3">
    <source>
        <dbReference type="Proteomes" id="UP000249645"/>
    </source>
</evidence>
<name>A0A2W5F8X2_9SPHI</name>
<dbReference type="InterPro" id="IPR007466">
    <property type="entry name" value="Peptidyl-Arg-deiminase_porph"/>
</dbReference>
<comment type="caution">
    <text evidence="2">The sequence shown here is derived from an EMBL/GenBank/DDBJ whole genome shotgun (WGS) entry which is preliminary data.</text>
</comment>
<dbReference type="Gene3D" id="3.75.10.10">
    <property type="entry name" value="L-arginine/glycine Amidinotransferase, Chain A"/>
    <property type="match status" value="1"/>
</dbReference>
<dbReference type="Proteomes" id="UP000249645">
    <property type="component" value="Unassembled WGS sequence"/>
</dbReference>
<proteinExistence type="predicted"/>
<keyword evidence="1" id="KW-0378">Hydrolase</keyword>
<dbReference type="SUPFAM" id="SSF55909">
    <property type="entry name" value="Pentein"/>
    <property type="match status" value="1"/>
</dbReference>
<evidence type="ECO:0008006" key="4">
    <source>
        <dbReference type="Google" id="ProtNLM"/>
    </source>
</evidence>
<dbReference type="GO" id="GO:0004668">
    <property type="term" value="F:protein-arginine deiminase activity"/>
    <property type="evidence" value="ECO:0007669"/>
    <property type="project" value="InterPro"/>
</dbReference>
<accession>A0A2W5F8X2</accession>
<organism evidence="2 3">
    <name type="scientific">Pseudopedobacter saltans</name>
    <dbReference type="NCBI Taxonomy" id="151895"/>
    <lineage>
        <taxon>Bacteria</taxon>
        <taxon>Pseudomonadati</taxon>
        <taxon>Bacteroidota</taxon>
        <taxon>Sphingobacteriia</taxon>
        <taxon>Sphingobacteriales</taxon>
        <taxon>Sphingobacteriaceae</taxon>
        <taxon>Pseudopedobacter</taxon>
    </lineage>
</organism>
<gene>
    <name evidence="2" type="ORF">DI598_02125</name>
</gene>
<dbReference type="Pfam" id="PF04371">
    <property type="entry name" value="PAD_porph"/>
    <property type="match status" value="1"/>
</dbReference>
<evidence type="ECO:0000256" key="1">
    <source>
        <dbReference type="ARBA" id="ARBA00022801"/>
    </source>
</evidence>
<dbReference type="PANTHER" id="PTHR31377">
    <property type="entry name" value="AGMATINE DEIMINASE-RELATED"/>
    <property type="match status" value="1"/>
</dbReference>
<dbReference type="PANTHER" id="PTHR31377:SF0">
    <property type="entry name" value="AGMATINE DEIMINASE-RELATED"/>
    <property type="match status" value="1"/>
</dbReference>
<protein>
    <recommendedName>
        <fullName evidence="4">Agmatine deiminase</fullName>
    </recommendedName>
</protein>
<reference evidence="2 3" key="1">
    <citation type="submission" date="2017-11" db="EMBL/GenBank/DDBJ databases">
        <title>Infants hospitalized years apart are colonized by the same room-sourced microbial strains.</title>
        <authorList>
            <person name="Brooks B."/>
            <person name="Olm M.R."/>
            <person name="Firek B.A."/>
            <person name="Baker R."/>
            <person name="Thomas B.C."/>
            <person name="Morowitz M.J."/>
            <person name="Banfield J.F."/>
        </authorList>
    </citation>
    <scope>NUCLEOTIDE SEQUENCE [LARGE SCALE GENOMIC DNA]</scope>
    <source>
        <strain evidence="2">S2_009_000_R2_76</strain>
    </source>
</reference>
<evidence type="ECO:0000313" key="2">
    <source>
        <dbReference type="EMBL" id="PZP51858.1"/>
    </source>
</evidence>